<protein>
    <submittedName>
        <fullName evidence="1">Uncharacterized protein</fullName>
    </submittedName>
</protein>
<comment type="caution">
    <text evidence="1">The sequence shown here is derived from an EMBL/GenBank/DDBJ whole genome shotgun (WGS) entry which is preliminary data.</text>
</comment>
<evidence type="ECO:0000313" key="2">
    <source>
        <dbReference type="Proteomes" id="UP001529510"/>
    </source>
</evidence>
<dbReference type="EMBL" id="JAMKFB020000908">
    <property type="protein sequence ID" value="KAL0146611.1"/>
    <property type="molecule type" value="Genomic_DNA"/>
</dbReference>
<gene>
    <name evidence="1" type="ORF">M9458_057951</name>
</gene>
<reference evidence="1 2" key="1">
    <citation type="submission" date="2024-05" db="EMBL/GenBank/DDBJ databases">
        <title>Genome sequencing and assembly of Indian major carp, Cirrhinus mrigala (Hamilton, 1822).</title>
        <authorList>
            <person name="Mohindra V."/>
            <person name="Chowdhury L.M."/>
            <person name="Lal K."/>
            <person name="Jena J.K."/>
        </authorList>
    </citation>
    <scope>NUCLEOTIDE SEQUENCE [LARGE SCALE GENOMIC DNA]</scope>
    <source>
        <strain evidence="1">CM1030</strain>
        <tissue evidence="1">Blood</tissue>
    </source>
</reference>
<organism evidence="1 2">
    <name type="scientific">Cirrhinus mrigala</name>
    <name type="common">Mrigala</name>
    <dbReference type="NCBI Taxonomy" id="683832"/>
    <lineage>
        <taxon>Eukaryota</taxon>
        <taxon>Metazoa</taxon>
        <taxon>Chordata</taxon>
        <taxon>Craniata</taxon>
        <taxon>Vertebrata</taxon>
        <taxon>Euteleostomi</taxon>
        <taxon>Actinopterygii</taxon>
        <taxon>Neopterygii</taxon>
        <taxon>Teleostei</taxon>
        <taxon>Ostariophysi</taxon>
        <taxon>Cypriniformes</taxon>
        <taxon>Cyprinidae</taxon>
        <taxon>Labeoninae</taxon>
        <taxon>Labeonini</taxon>
        <taxon>Cirrhinus</taxon>
    </lineage>
</organism>
<feature type="non-terminal residue" evidence="1">
    <location>
        <position position="63"/>
    </location>
</feature>
<name>A0ABD0MDV4_CIRMR</name>
<evidence type="ECO:0000313" key="1">
    <source>
        <dbReference type="EMBL" id="KAL0146611.1"/>
    </source>
</evidence>
<proteinExistence type="predicted"/>
<dbReference type="Proteomes" id="UP001529510">
    <property type="component" value="Unassembled WGS sequence"/>
</dbReference>
<accession>A0ABD0MDV4</accession>
<keyword evidence="2" id="KW-1185">Reference proteome</keyword>
<sequence>MATPKKAPCSEVEGFLHNVSPLIKAGGSNSKYFTAVVQEATRNSRVVVFDAQRHNEFSCAEKD</sequence>
<dbReference type="AlphaFoldDB" id="A0ABD0MDV4"/>